<feature type="transmembrane region" description="Helical" evidence="7">
    <location>
        <begin position="69"/>
        <end position="89"/>
    </location>
</feature>
<keyword evidence="5 7" id="KW-1133">Transmembrane helix</keyword>
<evidence type="ECO:0000256" key="7">
    <source>
        <dbReference type="RuleBase" id="RU363107"/>
    </source>
</evidence>
<evidence type="ECO:0000256" key="5">
    <source>
        <dbReference type="ARBA" id="ARBA00022989"/>
    </source>
</evidence>
<dbReference type="PANTHER" id="PTHR19317:SF10">
    <property type="entry name" value="PRA1 FAMILY PROTEIN"/>
    <property type="match status" value="1"/>
</dbReference>
<comment type="subcellular location">
    <subcellularLocation>
        <location evidence="2 7">Membrane</location>
        <topology evidence="2 7">Multi-pass membrane protein</topology>
    </subcellularLocation>
</comment>
<keyword evidence="4 7" id="KW-0812">Transmembrane</keyword>
<accession>A0ABC8VRA5</accession>
<keyword evidence="6 7" id="KW-0472">Membrane</keyword>
<evidence type="ECO:0000256" key="2">
    <source>
        <dbReference type="ARBA" id="ARBA00004141"/>
    </source>
</evidence>
<evidence type="ECO:0000313" key="10">
    <source>
        <dbReference type="Proteomes" id="UP001497457"/>
    </source>
</evidence>
<dbReference type="Proteomes" id="UP001497457">
    <property type="component" value="Chromosome 10rd"/>
</dbReference>
<comment type="function">
    <text evidence="1 7">May be involved in both secretory and endocytic intracellular trafficking in the endosomal/prevacuolar compartments.</text>
</comment>
<dbReference type="GO" id="GO:0005783">
    <property type="term" value="C:endoplasmic reticulum"/>
    <property type="evidence" value="ECO:0007669"/>
    <property type="project" value="UniProtKB-ARBA"/>
</dbReference>
<name>A0ABC8VRA5_9POAL</name>
<dbReference type="InterPro" id="IPR004895">
    <property type="entry name" value="Prenylated_rab_accept_PRA1"/>
</dbReference>
<proteinExistence type="inferred from homology"/>
<gene>
    <name evidence="9" type="ORF">URODEC1_LOCUS5964</name>
</gene>
<evidence type="ECO:0000256" key="6">
    <source>
        <dbReference type="ARBA" id="ARBA00023136"/>
    </source>
</evidence>
<dbReference type="Pfam" id="PF03208">
    <property type="entry name" value="PRA1"/>
    <property type="match status" value="1"/>
</dbReference>
<evidence type="ECO:0000256" key="3">
    <source>
        <dbReference type="ARBA" id="ARBA00006483"/>
    </source>
</evidence>
<evidence type="ECO:0000256" key="8">
    <source>
        <dbReference type="SAM" id="MobiDB-lite"/>
    </source>
</evidence>
<keyword evidence="10" id="KW-1185">Reference proteome</keyword>
<evidence type="ECO:0000256" key="4">
    <source>
        <dbReference type="ARBA" id="ARBA00022692"/>
    </source>
</evidence>
<protein>
    <recommendedName>
        <fullName evidence="7">PRA1 family protein</fullName>
    </recommendedName>
</protein>
<keyword evidence="7" id="KW-0813">Transport</keyword>
<sequence length="186" mass="19568">MSKYGTIPDPNSSTTPAPPPPEGSRSSSTVSALVTLRPWRELADPRALAVPPAGLAAARRRVHANLARFAANYRLTFLIVVSASLLWRWRPVCLPTVLLCLAKLSSNKYSLFSMTLTLFQLVVTGAAACVLVTVPMGLLLVGVHAVLHRPDDGADEEAAAGSVVWHAGIAPCDAPAAGHSTVNELA</sequence>
<comment type="similarity">
    <text evidence="3 7">Belongs to the PRA1 family.</text>
</comment>
<organism evidence="9 10">
    <name type="scientific">Urochloa decumbens</name>
    <dbReference type="NCBI Taxonomy" id="240449"/>
    <lineage>
        <taxon>Eukaryota</taxon>
        <taxon>Viridiplantae</taxon>
        <taxon>Streptophyta</taxon>
        <taxon>Embryophyta</taxon>
        <taxon>Tracheophyta</taxon>
        <taxon>Spermatophyta</taxon>
        <taxon>Magnoliopsida</taxon>
        <taxon>Liliopsida</taxon>
        <taxon>Poales</taxon>
        <taxon>Poaceae</taxon>
        <taxon>PACMAD clade</taxon>
        <taxon>Panicoideae</taxon>
        <taxon>Panicodae</taxon>
        <taxon>Paniceae</taxon>
        <taxon>Melinidinae</taxon>
        <taxon>Urochloa</taxon>
    </lineage>
</organism>
<dbReference type="GO" id="GO:0016020">
    <property type="term" value="C:membrane"/>
    <property type="evidence" value="ECO:0007669"/>
    <property type="project" value="UniProtKB-SubCell"/>
</dbReference>
<reference evidence="9" key="1">
    <citation type="submission" date="2024-10" db="EMBL/GenBank/DDBJ databases">
        <authorList>
            <person name="Ryan C."/>
        </authorList>
    </citation>
    <scope>NUCLEOTIDE SEQUENCE [LARGE SCALE GENOMIC DNA]</scope>
</reference>
<feature type="transmembrane region" description="Helical" evidence="7">
    <location>
        <begin position="109"/>
        <end position="141"/>
    </location>
</feature>
<evidence type="ECO:0000256" key="1">
    <source>
        <dbReference type="ARBA" id="ARBA00002501"/>
    </source>
</evidence>
<evidence type="ECO:0000313" key="9">
    <source>
        <dbReference type="EMBL" id="CAL4895308.1"/>
    </source>
</evidence>
<feature type="region of interest" description="Disordered" evidence="8">
    <location>
        <begin position="1"/>
        <end position="27"/>
    </location>
</feature>
<dbReference type="GO" id="GO:0016192">
    <property type="term" value="P:vesicle-mediated transport"/>
    <property type="evidence" value="ECO:0007669"/>
    <property type="project" value="UniProtKB-ARBA"/>
</dbReference>
<dbReference type="PANTHER" id="PTHR19317">
    <property type="entry name" value="PRENYLATED RAB ACCEPTOR 1-RELATED"/>
    <property type="match status" value="1"/>
</dbReference>
<dbReference type="EMBL" id="OZ075120">
    <property type="protein sequence ID" value="CAL4895308.1"/>
    <property type="molecule type" value="Genomic_DNA"/>
</dbReference>
<dbReference type="AlphaFoldDB" id="A0ABC8VRA5"/>